<comment type="caution">
    <text evidence="1">The sequence shown here is derived from an EMBL/GenBank/DDBJ whole genome shotgun (WGS) entry which is preliminary data.</text>
</comment>
<name>A0ABD1GXH7_SALDI</name>
<proteinExistence type="predicted"/>
<dbReference type="AlphaFoldDB" id="A0ABD1GXH7"/>
<reference evidence="1 2" key="1">
    <citation type="submission" date="2024-06" db="EMBL/GenBank/DDBJ databases">
        <title>A chromosome level genome sequence of Diviner's sage (Salvia divinorum).</title>
        <authorList>
            <person name="Ford S.A."/>
            <person name="Ro D.-K."/>
            <person name="Ness R.W."/>
            <person name="Phillips M.A."/>
        </authorList>
    </citation>
    <scope>NUCLEOTIDE SEQUENCE [LARGE SCALE GENOMIC DNA]</scope>
    <source>
        <strain evidence="1">SAF-2024a</strain>
        <tissue evidence="1">Leaf</tissue>
    </source>
</reference>
<gene>
    <name evidence="1" type="ORF">AAHA92_17041</name>
</gene>
<keyword evidence="2" id="KW-1185">Reference proteome</keyword>
<evidence type="ECO:0000313" key="2">
    <source>
        <dbReference type="Proteomes" id="UP001567538"/>
    </source>
</evidence>
<dbReference type="EMBL" id="JBEAFC010000007">
    <property type="protein sequence ID" value="KAL1548860.1"/>
    <property type="molecule type" value="Genomic_DNA"/>
</dbReference>
<sequence>MCSTIFSFPTPPRRRKLSLSLTLHQRRAVAESPLSSWCPGAALFILCLLNQPLTAAVAAESGPDCRPLRRNRRCVAARPATVACCRSDSPNPSPQGIGSAKRGDLVVHKGRETRLPGCPVRA</sequence>
<dbReference type="Proteomes" id="UP001567538">
    <property type="component" value="Unassembled WGS sequence"/>
</dbReference>
<protein>
    <submittedName>
        <fullName evidence="1">Uncharacterized protein</fullName>
    </submittedName>
</protein>
<organism evidence="1 2">
    <name type="scientific">Salvia divinorum</name>
    <name type="common">Maria pastora</name>
    <name type="synonym">Diviner's sage</name>
    <dbReference type="NCBI Taxonomy" id="28513"/>
    <lineage>
        <taxon>Eukaryota</taxon>
        <taxon>Viridiplantae</taxon>
        <taxon>Streptophyta</taxon>
        <taxon>Embryophyta</taxon>
        <taxon>Tracheophyta</taxon>
        <taxon>Spermatophyta</taxon>
        <taxon>Magnoliopsida</taxon>
        <taxon>eudicotyledons</taxon>
        <taxon>Gunneridae</taxon>
        <taxon>Pentapetalae</taxon>
        <taxon>asterids</taxon>
        <taxon>lamiids</taxon>
        <taxon>Lamiales</taxon>
        <taxon>Lamiaceae</taxon>
        <taxon>Nepetoideae</taxon>
        <taxon>Mentheae</taxon>
        <taxon>Salviinae</taxon>
        <taxon>Salvia</taxon>
        <taxon>Salvia subgen. Calosphace</taxon>
    </lineage>
</organism>
<accession>A0ABD1GXH7</accession>
<evidence type="ECO:0000313" key="1">
    <source>
        <dbReference type="EMBL" id="KAL1548860.1"/>
    </source>
</evidence>